<evidence type="ECO:0000313" key="2">
    <source>
        <dbReference type="EMBL" id="SNY43604.1"/>
    </source>
</evidence>
<dbReference type="SUPFAM" id="SSF55729">
    <property type="entry name" value="Acyl-CoA N-acyltransferases (Nat)"/>
    <property type="match status" value="1"/>
</dbReference>
<keyword evidence="3" id="KW-1185">Reference proteome</keyword>
<dbReference type="GO" id="GO:0016747">
    <property type="term" value="F:acyltransferase activity, transferring groups other than amino-acyl groups"/>
    <property type="evidence" value="ECO:0007669"/>
    <property type="project" value="InterPro"/>
</dbReference>
<sequence>MKIREIRKDDIELVWELIRRNFDEVMINHHSKEIVEKFKEHNKPERLKEQMKWKEIYVVKKDNEIISTGAIANFGDNDSPKYSISNFFVKPELHGQGIGRLMFNHLLISIKKKDIEKLHVPSSRTGLGFYKRMGFVEDEVQPDKKDEIIWMTIELS</sequence>
<dbReference type="InterPro" id="IPR000182">
    <property type="entry name" value="GNAT_dom"/>
</dbReference>
<dbReference type="RefSeq" id="WP_097019212.1">
    <property type="nucleotide sequence ID" value="NZ_PVNB01000028.1"/>
</dbReference>
<evidence type="ECO:0000259" key="1">
    <source>
        <dbReference type="PROSITE" id="PS51186"/>
    </source>
</evidence>
<organism evidence="2 3">
    <name type="scientific">Orenia metallireducens</name>
    <dbReference type="NCBI Taxonomy" id="1413210"/>
    <lineage>
        <taxon>Bacteria</taxon>
        <taxon>Bacillati</taxon>
        <taxon>Bacillota</taxon>
        <taxon>Clostridia</taxon>
        <taxon>Halanaerobiales</taxon>
        <taxon>Halobacteroidaceae</taxon>
        <taxon>Orenia</taxon>
    </lineage>
</organism>
<gene>
    <name evidence="2" type="ORF">SAMN06265827_13220</name>
</gene>
<feature type="domain" description="N-acetyltransferase" evidence="1">
    <location>
        <begin position="1"/>
        <end position="156"/>
    </location>
</feature>
<dbReference type="Gene3D" id="3.40.630.30">
    <property type="match status" value="1"/>
</dbReference>
<evidence type="ECO:0000313" key="3">
    <source>
        <dbReference type="Proteomes" id="UP000219573"/>
    </source>
</evidence>
<dbReference type="InterPro" id="IPR052564">
    <property type="entry name" value="N-acetyltrans/Recomb-assoc"/>
</dbReference>
<dbReference type="AlphaFoldDB" id="A0A285I6P6"/>
<accession>A0A285I6P6</accession>
<dbReference type="OrthoDB" id="2111574at2"/>
<dbReference type="CDD" id="cd04301">
    <property type="entry name" value="NAT_SF"/>
    <property type="match status" value="1"/>
</dbReference>
<name>A0A285I6P6_9FIRM</name>
<protein>
    <submittedName>
        <fullName evidence="2">N-acetylglutamate synthase, GNAT family</fullName>
    </submittedName>
</protein>
<dbReference type="Proteomes" id="UP000219573">
    <property type="component" value="Unassembled WGS sequence"/>
</dbReference>
<dbReference type="STRING" id="1413210.U472_13955"/>
<reference evidence="3" key="1">
    <citation type="submission" date="2017-09" db="EMBL/GenBank/DDBJ databases">
        <authorList>
            <person name="Varghese N."/>
            <person name="Submissions S."/>
        </authorList>
    </citation>
    <scope>NUCLEOTIDE SEQUENCE [LARGE SCALE GENOMIC DNA]</scope>
    <source>
        <strain evidence="3">MSL47</strain>
    </source>
</reference>
<proteinExistence type="predicted"/>
<dbReference type="PROSITE" id="PS51186">
    <property type="entry name" value="GNAT"/>
    <property type="match status" value="1"/>
</dbReference>
<dbReference type="InterPro" id="IPR016181">
    <property type="entry name" value="Acyl_CoA_acyltransferase"/>
</dbReference>
<dbReference type="EMBL" id="OBDZ01000032">
    <property type="protein sequence ID" value="SNY43604.1"/>
    <property type="molecule type" value="Genomic_DNA"/>
</dbReference>
<dbReference type="PANTHER" id="PTHR43451:SF1">
    <property type="entry name" value="ACETYLTRANSFERASE"/>
    <property type="match status" value="1"/>
</dbReference>
<dbReference type="PANTHER" id="PTHR43451">
    <property type="entry name" value="ACETYLTRANSFERASE (GNAT) FAMILY PROTEIN"/>
    <property type="match status" value="1"/>
</dbReference>
<dbReference type="Pfam" id="PF13673">
    <property type="entry name" value="Acetyltransf_10"/>
    <property type="match status" value="1"/>
</dbReference>